<comment type="caution">
    <text evidence="2">The sequence shown here is derived from an EMBL/GenBank/DDBJ whole genome shotgun (WGS) entry which is preliminary data.</text>
</comment>
<evidence type="ECO:0000313" key="2">
    <source>
        <dbReference type="EMBL" id="CAD8055976.1"/>
    </source>
</evidence>
<sequence>MLSESNIQIINKQLCQENFELKLKLGNLKLELERQVILSKEGQEWKDKYEKLYKQNQSLDQENKQLQDEITKLNNQLKNLEYSVQQQLEKTRDLNDYEQIKNNSISVQKHNLELQRELEQYRQKQLFNLKSKIINDNTKNYYQIILEWDNNIKNLQLTYKQENDSLIFDGYGEREDKKIVYQQIHHLEKKTLKQNMKPLISLKQSQMTLIFVV</sequence>
<protein>
    <submittedName>
        <fullName evidence="2">Uncharacterized protein</fullName>
    </submittedName>
</protein>
<evidence type="ECO:0000313" key="3">
    <source>
        <dbReference type="Proteomes" id="UP000688137"/>
    </source>
</evidence>
<reference evidence="2" key="1">
    <citation type="submission" date="2021-01" db="EMBL/GenBank/DDBJ databases">
        <authorList>
            <consortium name="Genoscope - CEA"/>
            <person name="William W."/>
        </authorList>
    </citation>
    <scope>NUCLEOTIDE SEQUENCE</scope>
</reference>
<keyword evidence="3" id="KW-1185">Reference proteome</keyword>
<gene>
    <name evidence="2" type="ORF">PPRIM_AZ9-3.1.T0240078</name>
</gene>
<dbReference type="OMA" id="SYRQEND"/>
<dbReference type="EMBL" id="CAJJDM010000022">
    <property type="protein sequence ID" value="CAD8055976.1"/>
    <property type="molecule type" value="Genomic_DNA"/>
</dbReference>
<dbReference type="Proteomes" id="UP000688137">
    <property type="component" value="Unassembled WGS sequence"/>
</dbReference>
<accession>A0A8S1KTF4</accession>
<name>A0A8S1KTF4_PARPR</name>
<evidence type="ECO:0000256" key="1">
    <source>
        <dbReference type="SAM" id="Coils"/>
    </source>
</evidence>
<organism evidence="2 3">
    <name type="scientific">Paramecium primaurelia</name>
    <dbReference type="NCBI Taxonomy" id="5886"/>
    <lineage>
        <taxon>Eukaryota</taxon>
        <taxon>Sar</taxon>
        <taxon>Alveolata</taxon>
        <taxon>Ciliophora</taxon>
        <taxon>Intramacronucleata</taxon>
        <taxon>Oligohymenophorea</taxon>
        <taxon>Peniculida</taxon>
        <taxon>Parameciidae</taxon>
        <taxon>Paramecium</taxon>
    </lineage>
</organism>
<feature type="coiled-coil region" evidence="1">
    <location>
        <begin position="42"/>
        <end position="90"/>
    </location>
</feature>
<keyword evidence="1" id="KW-0175">Coiled coil</keyword>
<dbReference type="AlphaFoldDB" id="A0A8S1KTF4"/>
<proteinExistence type="predicted"/>